<dbReference type="STRING" id="1364.LP2241_40015"/>
<dbReference type="AlphaFoldDB" id="A0A0D6DZ81"/>
<keyword evidence="1" id="KW-1133">Transmembrane helix</keyword>
<dbReference type="RefSeq" id="WP_047915846.1">
    <property type="nucleotide sequence ID" value="NZ_LN774769.1"/>
</dbReference>
<gene>
    <name evidence="2" type="ORF">LACPI_1579</name>
</gene>
<dbReference type="Pfam" id="PF13268">
    <property type="entry name" value="DUF4059"/>
    <property type="match status" value="1"/>
</dbReference>
<evidence type="ECO:0000256" key="1">
    <source>
        <dbReference type="SAM" id="Phobius"/>
    </source>
</evidence>
<name>A0A0D6DZ81_9LACT</name>
<evidence type="ECO:0000313" key="3">
    <source>
        <dbReference type="Proteomes" id="UP000033166"/>
    </source>
</evidence>
<feature type="transmembrane region" description="Helical" evidence="1">
    <location>
        <begin position="49"/>
        <end position="71"/>
    </location>
</feature>
<keyword evidence="1" id="KW-0812">Transmembrane</keyword>
<dbReference type="Proteomes" id="UP000033166">
    <property type="component" value="Chromosome I"/>
</dbReference>
<evidence type="ECO:0000313" key="2">
    <source>
        <dbReference type="EMBL" id="CEN28779.1"/>
    </source>
</evidence>
<organism evidence="2 3">
    <name type="scientific">Pseudolactococcus piscium MKFS47</name>
    <dbReference type="NCBI Taxonomy" id="297352"/>
    <lineage>
        <taxon>Bacteria</taxon>
        <taxon>Bacillati</taxon>
        <taxon>Bacillota</taxon>
        <taxon>Bacilli</taxon>
        <taxon>Lactobacillales</taxon>
        <taxon>Streptococcaceae</taxon>
        <taxon>Pseudolactococcus</taxon>
    </lineage>
</organism>
<reference evidence="3" key="1">
    <citation type="submission" date="2015-01" db="EMBL/GenBank/DDBJ databases">
        <authorList>
            <person name="Andreevskaya M."/>
        </authorList>
    </citation>
    <scope>NUCLEOTIDE SEQUENCE [LARGE SCALE GENOMIC DNA]</scope>
    <source>
        <strain evidence="3">MKFS47</strain>
    </source>
</reference>
<keyword evidence="1" id="KW-0472">Membrane</keyword>
<proteinExistence type="predicted"/>
<dbReference type="KEGG" id="lpk:LACPI_1579"/>
<protein>
    <submittedName>
        <fullName evidence="2">DUF4059-containing protein</fullName>
    </submittedName>
</protein>
<dbReference type="HOGENOM" id="CLU_200447_0_0_9"/>
<dbReference type="EMBL" id="LN774769">
    <property type="protein sequence ID" value="CEN28779.1"/>
    <property type="molecule type" value="Genomic_DNA"/>
</dbReference>
<dbReference type="InterPro" id="IPR025134">
    <property type="entry name" value="DUF4059"/>
</dbReference>
<accession>A0A0D6DZ81</accession>
<feature type="transmembrane region" description="Helical" evidence="1">
    <location>
        <begin position="6"/>
        <end position="28"/>
    </location>
</feature>
<sequence>MQVILAFYLESLLISAIIVGIISGLYLMGVISRNYDKPRTVRQNKVFDILLIDILTIPVLSFAVLAILIILKSR</sequence>